<feature type="domain" description="NACHT" evidence="4">
    <location>
        <begin position="334"/>
        <end position="472"/>
    </location>
</feature>
<dbReference type="InterPro" id="IPR052752">
    <property type="entry name" value="NACHT-WD_repeat"/>
</dbReference>
<dbReference type="Pfam" id="PF05729">
    <property type="entry name" value="NACHT"/>
    <property type="match status" value="1"/>
</dbReference>
<dbReference type="STRING" id="307972.A0A2G8K7R2"/>
<dbReference type="PROSITE" id="PS50082">
    <property type="entry name" value="WD_REPEATS_2"/>
    <property type="match status" value="1"/>
</dbReference>
<dbReference type="PANTHER" id="PTHR19871">
    <property type="entry name" value="BETA TRANSDUCIN-RELATED PROTEIN"/>
    <property type="match status" value="1"/>
</dbReference>
<dbReference type="InterPro" id="IPR019775">
    <property type="entry name" value="WD40_repeat_CS"/>
</dbReference>
<dbReference type="EMBL" id="MRZV01000809">
    <property type="protein sequence ID" value="PIK43993.1"/>
    <property type="molecule type" value="Genomic_DNA"/>
</dbReference>
<dbReference type="InterPro" id="IPR015943">
    <property type="entry name" value="WD40/YVTN_repeat-like_dom_sf"/>
</dbReference>
<dbReference type="SUPFAM" id="SSF52540">
    <property type="entry name" value="P-loop containing nucleoside triphosphate hydrolases"/>
    <property type="match status" value="1"/>
</dbReference>
<dbReference type="SMART" id="SM00320">
    <property type="entry name" value="WD40"/>
    <property type="match status" value="3"/>
</dbReference>
<keyword evidence="6" id="KW-1185">Reference proteome</keyword>
<organism evidence="5 6">
    <name type="scientific">Stichopus japonicus</name>
    <name type="common">Sea cucumber</name>
    <dbReference type="NCBI Taxonomy" id="307972"/>
    <lineage>
        <taxon>Eukaryota</taxon>
        <taxon>Metazoa</taxon>
        <taxon>Echinodermata</taxon>
        <taxon>Eleutherozoa</taxon>
        <taxon>Echinozoa</taxon>
        <taxon>Holothuroidea</taxon>
        <taxon>Aspidochirotacea</taxon>
        <taxon>Aspidochirotida</taxon>
        <taxon>Stichopodidae</taxon>
        <taxon>Apostichopus</taxon>
    </lineage>
</organism>
<dbReference type="PANTHER" id="PTHR19871:SF14">
    <property type="entry name" value="DUF4062 DOMAIN-CONTAINING PROTEIN"/>
    <property type="match status" value="1"/>
</dbReference>
<keyword evidence="2" id="KW-0677">Repeat</keyword>
<dbReference type="Gene3D" id="2.130.10.10">
    <property type="entry name" value="YVTN repeat-like/Quinoprotein amine dehydrogenase"/>
    <property type="match status" value="2"/>
</dbReference>
<dbReference type="InterPro" id="IPR027417">
    <property type="entry name" value="P-loop_NTPase"/>
</dbReference>
<accession>A0A2G8K7R2</accession>
<dbReference type="Proteomes" id="UP000230750">
    <property type="component" value="Unassembled WGS sequence"/>
</dbReference>
<dbReference type="AlphaFoldDB" id="A0A2G8K7R2"/>
<evidence type="ECO:0000256" key="2">
    <source>
        <dbReference type="ARBA" id="ARBA00022737"/>
    </source>
</evidence>
<evidence type="ECO:0000259" key="4">
    <source>
        <dbReference type="Pfam" id="PF05729"/>
    </source>
</evidence>
<reference evidence="5 6" key="1">
    <citation type="journal article" date="2017" name="PLoS Biol.">
        <title>The sea cucumber genome provides insights into morphological evolution and visceral regeneration.</title>
        <authorList>
            <person name="Zhang X."/>
            <person name="Sun L."/>
            <person name="Yuan J."/>
            <person name="Sun Y."/>
            <person name="Gao Y."/>
            <person name="Zhang L."/>
            <person name="Li S."/>
            <person name="Dai H."/>
            <person name="Hamel J.F."/>
            <person name="Liu C."/>
            <person name="Yu Y."/>
            <person name="Liu S."/>
            <person name="Lin W."/>
            <person name="Guo K."/>
            <person name="Jin S."/>
            <person name="Xu P."/>
            <person name="Storey K.B."/>
            <person name="Huan P."/>
            <person name="Zhang T."/>
            <person name="Zhou Y."/>
            <person name="Zhang J."/>
            <person name="Lin C."/>
            <person name="Li X."/>
            <person name="Xing L."/>
            <person name="Huo D."/>
            <person name="Sun M."/>
            <person name="Wang L."/>
            <person name="Mercier A."/>
            <person name="Li F."/>
            <person name="Yang H."/>
            <person name="Xiang J."/>
        </authorList>
    </citation>
    <scope>NUCLEOTIDE SEQUENCE [LARGE SCALE GENOMIC DNA]</scope>
    <source>
        <strain evidence="5">Shaxun</strain>
        <tissue evidence="5">Muscle</tissue>
    </source>
</reference>
<proteinExistence type="predicted"/>
<keyword evidence="1 3" id="KW-0853">WD repeat</keyword>
<dbReference type="PROSITE" id="PS00678">
    <property type="entry name" value="WD_REPEATS_1"/>
    <property type="match status" value="1"/>
</dbReference>
<dbReference type="PROSITE" id="PS50294">
    <property type="entry name" value="WD_REPEATS_REGION"/>
    <property type="match status" value="1"/>
</dbReference>
<dbReference type="InterPro" id="IPR036322">
    <property type="entry name" value="WD40_repeat_dom_sf"/>
</dbReference>
<evidence type="ECO:0000256" key="3">
    <source>
        <dbReference type="PROSITE-ProRule" id="PRU00221"/>
    </source>
</evidence>
<comment type="caution">
    <text evidence="5">The sequence shown here is derived from an EMBL/GenBank/DDBJ whole genome shotgun (WGS) entry which is preliminary data.</text>
</comment>
<evidence type="ECO:0000313" key="5">
    <source>
        <dbReference type="EMBL" id="PIK43993.1"/>
    </source>
</evidence>
<dbReference type="InterPro" id="IPR001680">
    <property type="entry name" value="WD40_rpt"/>
</dbReference>
<dbReference type="OrthoDB" id="6134417at2759"/>
<evidence type="ECO:0000313" key="6">
    <source>
        <dbReference type="Proteomes" id="UP000230750"/>
    </source>
</evidence>
<gene>
    <name evidence="5" type="ORF">BSL78_19140</name>
</gene>
<name>A0A2G8K7R2_STIJA</name>
<sequence>MAAERNIILDEVEPVLSQWCLNQGLEFQLVDMRWGVRDTATTDHMTTFLCLQEIQKCQEISLGPNFMFLLGQRYGYRPIPAKILSSEFNILMKYTSNEDDENLIKKWYLHDENSLPSEYVLQPVTEDWENVSSKLAVVLQSIVTAANEAGSIDDSEKKKYFSSVTQLEVEAALDADSPTSHCFGFYREITDLFDHMNDPDAKRYFDADENGNPIPLIESHLEEMKCSYIPSRLHSSNLHKLQVKWKKSGISASSPEYHQYLQQLKSNFIQNVKGLTLKAIAQEEFNASIAENALLVEIIHHANFCVKRCEVFHGCMDTIDEIMGKICTKDVSKPVVIHGPSGSGKTSVMAKLAQISKSSSSDVLNVVIRFLGTSSKSSSILSVLKSVAEQICAIYDIPLPDNATLNNFISLITYFPSLLTRVAELPEKGALLILLDSVDQLENSFRAHTCKWLPRVCPKNVQIILSTLPDMYGILEWLKEILISDDCFIGMTPLAEGTGVEIAKHWMSACNRKVTADQFDILKRVFKKCPQPLFLKLQFDEARRWKSYTVVSEEQLAIRIDEAIWKLFEGLERQFGKILVSHAVGYICASRPQGGSSPTLVWARLRYELEEYLVERQAEGKTVLVLYHRQFTMAGSEKYLKDPAKQIARHKVLADFFSGKWAHVEKMLKLTQQGKTLNPMRMVPSQPLRFENEYNRRKLRLLPYHMTLCGKESHEDLCKNIYGNFDFLDTYLKAFSTQQLIEDITMSLEHMEESSSLKPQVELLRDTLRLAKPSMEFVGNETPLSIELLGRLGGVAENQDFSGCLQPLLEGARHSCNQSTQLQLIPLKVCFPRPGGPLRSTLVGHKGGIQDLHVNSSSTMLASASADGTVRIWDINSDDMIHVLVAKSCISCVQISSDDRWVVAITQKGVIHVWSMKTGDFCHRISPSEDGGIHCLKLEISQDNQSIVHVTRQHIFVYSLESGSTLASSQAGSKDVVFTCAGFDPTTGIVLGATEKGSMWAWSIDGRKDLTLELTVHAEVNCAITHILLRHSKTNVCFVFATEAGQVGFGEYSLEDDGKFSIQKVCSEGGLGAVSSICLSDDSSSVWVASGPSVFSFDADSKLTSAKYIVKGYTTQILSLKVVTSDSSFLIAGHKDDVMVFWHLGGSSGPNLLGVMGV</sequence>
<protein>
    <submittedName>
        <fullName evidence="5">Putative NACHT and WD repeat domain-containing protein 1 isoform X 3</fullName>
    </submittedName>
</protein>
<dbReference type="Pfam" id="PF00400">
    <property type="entry name" value="WD40"/>
    <property type="match status" value="1"/>
</dbReference>
<feature type="repeat" description="WD" evidence="3">
    <location>
        <begin position="842"/>
        <end position="883"/>
    </location>
</feature>
<dbReference type="SUPFAM" id="SSF50978">
    <property type="entry name" value="WD40 repeat-like"/>
    <property type="match status" value="1"/>
</dbReference>
<evidence type="ECO:0000256" key="1">
    <source>
        <dbReference type="ARBA" id="ARBA00022574"/>
    </source>
</evidence>
<dbReference type="Gene3D" id="3.40.50.300">
    <property type="entry name" value="P-loop containing nucleotide triphosphate hydrolases"/>
    <property type="match status" value="1"/>
</dbReference>
<dbReference type="InterPro" id="IPR007111">
    <property type="entry name" value="NACHT_NTPase"/>
</dbReference>